<dbReference type="RefSeq" id="WP_146229288.1">
    <property type="nucleotide sequence ID" value="NZ_QGTL01000004.1"/>
</dbReference>
<feature type="transmembrane region" description="Helical" evidence="1">
    <location>
        <begin position="76"/>
        <end position="94"/>
    </location>
</feature>
<keyword evidence="1" id="KW-0472">Membrane</keyword>
<accession>A0A317NMA0</accession>
<keyword evidence="1" id="KW-0812">Transmembrane</keyword>
<sequence length="176" mass="18636">MNIQHGPQGFPPPRRRIDSSPPASALVAGICALLGGLVGFVWVQMGLSGLWVVEEIRDPKVDIDWDGRQLENQLELGIGAVFVVLLGLGGVLLLARRAAGLTMVTVGSGLGFFACVGPLIVEDDLLLKGVHAGLAVGCVLILVTALLPATDHWIESRKNAQLMPVHTPRSPVPPYN</sequence>
<feature type="transmembrane region" description="Helical" evidence="1">
    <location>
        <begin position="101"/>
        <end position="121"/>
    </location>
</feature>
<protein>
    <submittedName>
        <fullName evidence="2">Uncharacterized protein</fullName>
    </submittedName>
</protein>
<name>A0A317NMA0_9NOCA</name>
<evidence type="ECO:0000313" key="2">
    <source>
        <dbReference type="EMBL" id="PWV76456.1"/>
    </source>
</evidence>
<reference evidence="2 3" key="1">
    <citation type="submission" date="2018-05" db="EMBL/GenBank/DDBJ databases">
        <title>Genomic Encyclopedia of Type Strains, Phase IV (KMG-IV): sequencing the most valuable type-strain genomes for metagenomic binning, comparative biology and taxonomic classification.</title>
        <authorList>
            <person name="Goeker M."/>
        </authorList>
    </citation>
    <scope>NUCLEOTIDE SEQUENCE [LARGE SCALE GENOMIC DNA]</scope>
    <source>
        <strain evidence="2 3">DSM 44717</strain>
    </source>
</reference>
<dbReference type="AlphaFoldDB" id="A0A317NMA0"/>
<proteinExistence type="predicted"/>
<dbReference type="EMBL" id="QGTL01000004">
    <property type="protein sequence ID" value="PWV76456.1"/>
    <property type="molecule type" value="Genomic_DNA"/>
</dbReference>
<evidence type="ECO:0000313" key="3">
    <source>
        <dbReference type="Proteomes" id="UP000246410"/>
    </source>
</evidence>
<comment type="caution">
    <text evidence="2">The sequence shown here is derived from an EMBL/GenBank/DDBJ whole genome shotgun (WGS) entry which is preliminary data.</text>
</comment>
<organism evidence="2 3">
    <name type="scientific">Nocardia neocaledoniensis</name>
    <dbReference type="NCBI Taxonomy" id="236511"/>
    <lineage>
        <taxon>Bacteria</taxon>
        <taxon>Bacillati</taxon>
        <taxon>Actinomycetota</taxon>
        <taxon>Actinomycetes</taxon>
        <taxon>Mycobacteriales</taxon>
        <taxon>Nocardiaceae</taxon>
        <taxon>Nocardia</taxon>
    </lineage>
</organism>
<keyword evidence="3" id="KW-1185">Reference proteome</keyword>
<gene>
    <name evidence="2" type="ORF">DFR69_104564</name>
</gene>
<dbReference type="Proteomes" id="UP000246410">
    <property type="component" value="Unassembled WGS sequence"/>
</dbReference>
<feature type="transmembrane region" description="Helical" evidence="1">
    <location>
        <begin position="133"/>
        <end position="154"/>
    </location>
</feature>
<feature type="transmembrane region" description="Helical" evidence="1">
    <location>
        <begin position="23"/>
        <end position="43"/>
    </location>
</feature>
<keyword evidence="1" id="KW-1133">Transmembrane helix</keyword>
<evidence type="ECO:0000256" key="1">
    <source>
        <dbReference type="SAM" id="Phobius"/>
    </source>
</evidence>